<dbReference type="InterPro" id="IPR033939">
    <property type="entry name" value="BCAT_family"/>
</dbReference>
<feature type="modified residue" description="N6-(pyridoxal phosphate)lysine" evidence="8">
    <location>
        <position position="201"/>
    </location>
</feature>
<dbReference type="GO" id="GO:0004084">
    <property type="term" value="F:branched-chain-amino-acid transaminase activity"/>
    <property type="evidence" value="ECO:0007669"/>
    <property type="project" value="UniProtKB-EC"/>
</dbReference>
<dbReference type="InterPro" id="IPR005786">
    <property type="entry name" value="B_amino_transII"/>
</dbReference>
<dbReference type="FunFam" id="3.20.10.10:FF:000004">
    <property type="entry name" value="Branched-chain-amino-acid aminotransferase"/>
    <property type="match status" value="1"/>
</dbReference>
<dbReference type="Proteomes" id="UP000605846">
    <property type="component" value="Unassembled WGS sequence"/>
</dbReference>
<comment type="cofactor">
    <cofactor evidence="1 10">
        <name>pyridoxal 5'-phosphate</name>
        <dbReference type="ChEBI" id="CHEBI:597326"/>
    </cofactor>
</comment>
<keyword evidence="5 11" id="KW-0808">Transferase</keyword>
<dbReference type="GO" id="GO:0005739">
    <property type="term" value="C:mitochondrion"/>
    <property type="evidence" value="ECO:0007669"/>
    <property type="project" value="TreeGrafter"/>
</dbReference>
<dbReference type="PIRSF" id="PIRSF006468">
    <property type="entry name" value="BCAT1"/>
    <property type="match status" value="1"/>
</dbReference>
<dbReference type="PROSITE" id="PS00770">
    <property type="entry name" value="AA_TRANSFER_CLASS_4"/>
    <property type="match status" value="1"/>
</dbReference>
<dbReference type="PANTHER" id="PTHR11825:SF44">
    <property type="entry name" value="BRANCHED-CHAIN-AMINO-ACID AMINOTRANSFERASE"/>
    <property type="match status" value="1"/>
</dbReference>
<evidence type="ECO:0000313" key="12">
    <source>
        <dbReference type="EMBL" id="KAF7723750.1"/>
    </source>
</evidence>
<dbReference type="GO" id="GO:0009098">
    <property type="term" value="P:L-leucine biosynthetic process"/>
    <property type="evidence" value="ECO:0007669"/>
    <property type="project" value="TreeGrafter"/>
</dbReference>
<reference evidence="12" key="1">
    <citation type="submission" date="2020-01" db="EMBL/GenBank/DDBJ databases">
        <title>Genome Sequencing of Three Apophysomyces-Like Fungal Strains Confirms a Novel Fungal Genus in the Mucoromycota with divergent Burkholderia-like Endosymbiotic Bacteria.</title>
        <authorList>
            <person name="Stajich J.E."/>
            <person name="Macias A.M."/>
            <person name="Carter-House D."/>
            <person name="Lovett B."/>
            <person name="Kasson L.R."/>
            <person name="Berry K."/>
            <person name="Grigoriev I."/>
            <person name="Chang Y."/>
            <person name="Spatafora J."/>
            <person name="Kasson M.T."/>
        </authorList>
    </citation>
    <scope>NUCLEOTIDE SEQUENCE</scope>
    <source>
        <strain evidence="12">NRRL A-21654</strain>
    </source>
</reference>
<keyword evidence="6 10" id="KW-0663">Pyridoxal phosphate</keyword>
<comment type="catalytic activity">
    <reaction evidence="11">
        <text>L-isoleucine + 2-oxoglutarate = (S)-3-methyl-2-oxopentanoate + L-glutamate</text>
        <dbReference type="Rhea" id="RHEA:24801"/>
        <dbReference type="ChEBI" id="CHEBI:16810"/>
        <dbReference type="ChEBI" id="CHEBI:29985"/>
        <dbReference type="ChEBI" id="CHEBI:35146"/>
        <dbReference type="ChEBI" id="CHEBI:58045"/>
        <dbReference type="EC" id="2.6.1.42"/>
    </reaction>
</comment>
<comment type="catalytic activity">
    <reaction evidence="11">
        <text>L-leucine + 2-oxoglutarate = 4-methyl-2-oxopentanoate + L-glutamate</text>
        <dbReference type="Rhea" id="RHEA:18321"/>
        <dbReference type="ChEBI" id="CHEBI:16810"/>
        <dbReference type="ChEBI" id="CHEBI:17865"/>
        <dbReference type="ChEBI" id="CHEBI:29985"/>
        <dbReference type="ChEBI" id="CHEBI:57427"/>
        <dbReference type="EC" id="2.6.1.42"/>
    </reaction>
</comment>
<keyword evidence="13" id="KW-1185">Reference proteome</keyword>
<dbReference type="Pfam" id="PF01063">
    <property type="entry name" value="Aminotran_4"/>
    <property type="match status" value="1"/>
</dbReference>
<proteinExistence type="inferred from homology"/>
<dbReference type="PANTHER" id="PTHR11825">
    <property type="entry name" value="SUBGROUP IIII AMINOTRANSFERASE"/>
    <property type="match status" value="1"/>
</dbReference>
<evidence type="ECO:0000256" key="2">
    <source>
        <dbReference type="ARBA" id="ARBA00009320"/>
    </source>
</evidence>
<evidence type="ECO:0000256" key="10">
    <source>
        <dbReference type="RuleBase" id="RU004516"/>
    </source>
</evidence>
<evidence type="ECO:0000256" key="5">
    <source>
        <dbReference type="ARBA" id="ARBA00022679"/>
    </source>
</evidence>
<evidence type="ECO:0000256" key="1">
    <source>
        <dbReference type="ARBA" id="ARBA00001933"/>
    </source>
</evidence>
<dbReference type="AlphaFoldDB" id="A0A8H7BPP0"/>
<dbReference type="OrthoDB" id="1732691at2759"/>
<dbReference type="GO" id="GO:0009099">
    <property type="term" value="P:L-valine biosynthetic process"/>
    <property type="evidence" value="ECO:0007669"/>
    <property type="project" value="TreeGrafter"/>
</dbReference>
<dbReference type="InterPro" id="IPR043132">
    <property type="entry name" value="BCAT-like_C"/>
</dbReference>
<dbReference type="EC" id="2.6.1.42" evidence="11"/>
<dbReference type="SUPFAM" id="SSF56752">
    <property type="entry name" value="D-aminoacid aminotransferase-like PLP-dependent enzymes"/>
    <property type="match status" value="1"/>
</dbReference>
<accession>A0A8H7BPP0</accession>
<keyword evidence="3 11" id="KW-0032">Aminotransferase</keyword>
<evidence type="ECO:0000256" key="4">
    <source>
        <dbReference type="ARBA" id="ARBA00022605"/>
    </source>
</evidence>
<evidence type="ECO:0000256" key="11">
    <source>
        <dbReference type="RuleBase" id="RU004517"/>
    </source>
</evidence>
<dbReference type="Gene3D" id="3.30.470.10">
    <property type="match status" value="1"/>
</dbReference>
<name>A0A8H7BPP0_9FUNG</name>
<sequence>MKTIFEAKELRIQKVTHRKALLPNKDLVFGKYFTDHMLLIGWDADHGWGPPRIKPYQKLMLDPSASVLHYGFECFEGMKAYKDTQGQIRLFRPEMNMDRLNRSAERLSLPTFDGRELLKCIAVLLHLDDMWIPRERGYSLYIRPTMIGVEPSLSVHTPNKVLLFVIASPVGPYYPTGFKAVSLLATTKYIRAWPNGTGDTKVGGNYAPCVKPQTMAHQHGHHQNLWLFGEDDQLTEAGTMNIFILWYTQEGKKELVTPPVSGLILPGVTRDSIIELVTSWGDLGVEVHERVVTMKEVVEALQRDQVLEMFGSGTACIVSPIKRIGYSGHEFTVPLDPADPSSEAGPLTKRINQAITDIQYGVTPHRWSVPLSDYE</sequence>
<organism evidence="12 13">
    <name type="scientific">Apophysomyces ossiformis</name>
    <dbReference type="NCBI Taxonomy" id="679940"/>
    <lineage>
        <taxon>Eukaryota</taxon>
        <taxon>Fungi</taxon>
        <taxon>Fungi incertae sedis</taxon>
        <taxon>Mucoromycota</taxon>
        <taxon>Mucoromycotina</taxon>
        <taxon>Mucoromycetes</taxon>
        <taxon>Mucorales</taxon>
        <taxon>Mucorineae</taxon>
        <taxon>Mucoraceae</taxon>
        <taxon>Apophysomyces</taxon>
    </lineage>
</organism>
<evidence type="ECO:0000256" key="9">
    <source>
        <dbReference type="RuleBase" id="RU004106"/>
    </source>
</evidence>
<dbReference type="Gene3D" id="3.20.10.10">
    <property type="entry name" value="D-amino Acid Aminotransferase, subunit A, domain 2"/>
    <property type="match status" value="1"/>
</dbReference>
<comment type="similarity">
    <text evidence="2 9">Belongs to the class-IV pyridoxal-phosphate-dependent aminotransferase family.</text>
</comment>
<evidence type="ECO:0000313" key="13">
    <source>
        <dbReference type="Proteomes" id="UP000605846"/>
    </source>
</evidence>
<dbReference type="InterPro" id="IPR043131">
    <property type="entry name" value="BCAT-like_N"/>
</dbReference>
<dbReference type="NCBIfam" id="NF009897">
    <property type="entry name" value="PRK13357.1"/>
    <property type="match status" value="1"/>
</dbReference>
<dbReference type="InterPro" id="IPR018300">
    <property type="entry name" value="Aminotrans_IV_CS"/>
</dbReference>
<keyword evidence="4 11" id="KW-0028">Amino-acid biosynthesis</keyword>
<evidence type="ECO:0000256" key="6">
    <source>
        <dbReference type="ARBA" id="ARBA00022898"/>
    </source>
</evidence>
<dbReference type="InterPro" id="IPR036038">
    <property type="entry name" value="Aminotransferase-like"/>
</dbReference>
<dbReference type="InterPro" id="IPR001544">
    <property type="entry name" value="Aminotrans_IV"/>
</dbReference>
<gene>
    <name evidence="12" type="ORF">EC973_001726</name>
</gene>
<dbReference type="EMBL" id="JABAYA010000141">
    <property type="protein sequence ID" value="KAF7723750.1"/>
    <property type="molecule type" value="Genomic_DNA"/>
</dbReference>
<comment type="caution">
    <text evidence="12">The sequence shown here is derived from an EMBL/GenBank/DDBJ whole genome shotgun (WGS) entry which is preliminary data.</text>
</comment>
<keyword evidence="7 11" id="KW-0100">Branched-chain amino acid biosynthesis</keyword>
<evidence type="ECO:0000256" key="3">
    <source>
        <dbReference type="ARBA" id="ARBA00022576"/>
    </source>
</evidence>
<evidence type="ECO:0000256" key="8">
    <source>
        <dbReference type="PIRSR" id="PIRSR006468-1"/>
    </source>
</evidence>
<protein>
    <recommendedName>
        <fullName evidence="11">Branched-chain-amino-acid aminotransferase</fullName>
        <ecNumber evidence="11">2.6.1.42</ecNumber>
    </recommendedName>
</protein>
<evidence type="ECO:0000256" key="7">
    <source>
        <dbReference type="ARBA" id="ARBA00023304"/>
    </source>
</evidence>
<comment type="catalytic activity">
    <reaction evidence="11">
        <text>L-valine + 2-oxoglutarate = 3-methyl-2-oxobutanoate + L-glutamate</text>
        <dbReference type="Rhea" id="RHEA:24813"/>
        <dbReference type="ChEBI" id="CHEBI:11851"/>
        <dbReference type="ChEBI" id="CHEBI:16810"/>
        <dbReference type="ChEBI" id="CHEBI:29985"/>
        <dbReference type="ChEBI" id="CHEBI:57762"/>
        <dbReference type="EC" id="2.6.1.42"/>
    </reaction>
</comment>
<dbReference type="FunFam" id="3.30.470.10:FF:000005">
    <property type="entry name" value="Branched-chain-amino-acid aminotransferase"/>
    <property type="match status" value="1"/>
</dbReference>
<dbReference type="CDD" id="cd01557">
    <property type="entry name" value="BCAT_beta_family"/>
    <property type="match status" value="1"/>
</dbReference>
<dbReference type="NCBIfam" id="TIGR01123">
    <property type="entry name" value="ilvE_II"/>
    <property type="match status" value="1"/>
</dbReference>